<accession>A0A5C8PRA3</accession>
<evidence type="ECO:0000256" key="1">
    <source>
        <dbReference type="ARBA" id="ARBA00022553"/>
    </source>
</evidence>
<dbReference type="AlphaFoldDB" id="A0A5C8PRA3"/>
<evidence type="ECO:0000256" key="4">
    <source>
        <dbReference type="ARBA" id="ARBA00023125"/>
    </source>
</evidence>
<feature type="modified residue" description="4-aspartylphosphate" evidence="6">
    <location>
        <position position="78"/>
    </location>
</feature>
<evidence type="ECO:0000256" key="5">
    <source>
        <dbReference type="ARBA" id="ARBA00023163"/>
    </source>
</evidence>
<dbReference type="InterPro" id="IPR036390">
    <property type="entry name" value="WH_DNA-bd_sf"/>
</dbReference>
<protein>
    <submittedName>
        <fullName evidence="9">Response regulator</fullName>
    </submittedName>
</protein>
<keyword evidence="10" id="KW-1185">Reference proteome</keyword>
<evidence type="ECO:0000313" key="9">
    <source>
        <dbReference type="EMBL" id="TXL77167.1"/>
    </source>
</evidence>
<keyword evidence="2" id="KW-0902">Two-component regulatory system</keyword>
<keyword evidence="1 6" id="KW-0597">Phosphoprotein</keyword>
<keyword evidence="3" id="KW-0805">Transcription regulation</keyword>
<dbReference type="PANTHER" id="PTHR48111:SF1">
    <property type="entry name" value="TWO-COMPONENT RESPONSE REGULATOR ORR33"/>
    <property type="match status" value="1"/>
</dbReference>
<dbReference type="SMART" id="SM00448">
    <property type="entry name" value="REC"/>
    <property type="match status" value="1"/>
</dbReference>
<reference evidence="9 10" key="1">
    <citation type="submission" date="2019-06" db="EMBL/GenBank/DDBJ databases">
        <title>New taxonomy in bacterial strain CC-CFT640, isolated from vineyard.</title>
        <authorList>
            <person name="Lin S.-Y."/>
            <person name="Tsai C.-F."/>
            <person name="Young C.-C."/>
        </authorList>
    </citation>
    <scope>NUCLEOTIDE SEQUENCE [LARGE SCALE GENOMIC DNA]</scope>
    <source>
        <strain evidence="9 10">CC-CFT640</strain>
    </source>
</reference>
<dbReference type="Gene3D" id="1.10.10.10">
    <property type="entry name" value="Winged helix-like DNA-binding domain superfamily/Winged helix DNA-binding domain"/>
    <property type="match status" value="1"/>
</dbReference>
<keyword evidence="5" id="KW-0804">Transcription</keyword>
<dbReference type="Pfam" id="PF00072">
    <property type="entry name" value="Response_reg"/>
    <property type="match status" value="1"/>
</dbReference>
<dbReference type="InterPro" id="IPR011006">
    <property type="entry name" value="CheY-like_superfamily"/>
</dbReference>
<dbReference type="GO" id="GO:0005829">
    <property type="term" value="C:cytosol"/>
    <property type="evidence" value="ECO:0007669"/>
    <property type="project" value="TreeGrafter"/>
</dbReference>
<evidence type="ECO:0000256" key="3">
    <source>
        <dbReference type="ARBA" id="ARBA00023015"/>
    </source>
</evidence>
<dbReference type="GO" id="GO:0032993">
    <property type="term" value="C:protein-DNA complex"/>
    <property type="evidence" value="ECO:0007669"/>
    <property type="project" value="TreeGrafter"/>
</dbReference>
<gene>
    <name evidence="9" type="ORF">FHP25_10405</name>
</gene>
<dbReference type="Proteomes" id="UP000321638">
    <property type="component" value="Unassembled WGS sequence"/>
</dbReference>
<organism evidence="9 10">
    <name type="scientific">Vineibacter terrae</name>
    <dbReference type="NCBI Taxonomy" id="2586908"/>
    <lineage>
        <taxon>Bacteria</taxon>
        <taxon>Pseudomonadati</taxon>
        <taxon>Pseudomonadota</taxon>
        <taxon>Alphaproteobacteria</taxon>
        <taxon>Hyphomicrobiales</taxon>
        <taxon>Vineibacter</taxon>
    </lineage>
</organism>
<sequence>MNTSIPGESRLSEGTGGARSAPRLQEPLVMIVDDDRATTEALADIFAREKIPCCAFMRAAPAIAALERSDSIRVILTDVAMPEISGLEFAKAVRNRKQAAPHIVFMSGRANVPMTVSALRLGAVDFFAKPLRIAELVARIRTLVELPPVAAVRAPIRDTANRPESRKESDARRAWALRELEAIGRRRKILGAQFEIDPGWIMLLELFDAHSTQRPYHVSALCLASGAPHATALRRLSQMIDAGLFRREQDPADARRSWVFLTPEGLDKVSACAELEHTGS</sequence>
<dbReference type="GO" id="GO:0000976">
    <property type="term" value="F:transcription cis-regulatory region binding"/>
    <property type="evidence" value="ECO:0007669"/>
    <property type="project" value="TreeGrafter"/>
</dbReference>
<evidence type="ECO:0000256" key="7">
    <source>
        <dbReference type="SAM" id="MobiDB-lite"/>
    </source>
</evidence>
<dbReference type="EMBL" id="VDUZ01000009">
    <property type="protein sequence ID" value="TXL77167.1"/>
    <property type="molecule type" value="Genomic_DNA"/>
</dbReference>
<dbReference type="SUPFAM" id="SSF46785">
    <property type="entry name" value="Winged helix' DNA-binding domain"/>
    <property type="match status" value="1"/>
</dbReference>
<dbReference type="InterPro" id="IPR001789">
    <property type="entry name" value="Sig_transdc_resp-reg_receiver"/>
</dbReference>
<proteinExistence type="predicted"/>
<name>A0A5C8PRA3_9HYPH</name>
<dbReference type="Gene3D" id="3.40.50.2300">
    <property type="match status" value="1"/>
</dbReference>
<feature type="domain" description="Response regulatory" evidence="8">
    <location>
        <begin position="28"/>
        <end position="144"/>
    </location>
</feature>
<comment type="caution">
    <text evidence="9">The sequence shown here is derived from an EMBL/GenBank/DDBJ whole genome shotgun (WGS) entry which is preliminary data.</text>
</comment>
<evidence type="ECO:0000256" key="6">
    <source>
        <dbReference type="PROSITE-ProRule" id="PRU00169"/>
    </source>
</evidence>
<evidence type="ECO:0000259" key="8">
    <source>
        <dbReference type="PROSITE" id="PS50110"/>
    </source>
</evidence>
<feature type="region of interest" description="Disordered" evidence="7">
    <location>
        <begin position="1"/>
        <end position="20"/>
    </location>
</feature>
<evidence type="ECO:0000256" key="2">
    <source>
        <dbReference type="ARBA" id="ARBA00023012"/>
    </source>
</evidence>
<dbReference type="SUPFAM" id="SSF52172">
    <property type="entry name" value="CheY-like"/>
    <property type="match status" value="1"/>
</dbReference>
<dbReference type="GO" id="GO:0006355">
    <property type="term" value="P:regulation of DNA-templated transcription"/>
    <property type="evidence" value="ECO:0007669"/>
    <property type="project" value="TreeGrafter"/>
</dbReference>
<dbReference type="InterPro" id="IPR039420">
    <property type="entry name" value="WalR-like"/>
</dbReference>
<dbReference type="PANTHER" id="PTHR48111">
    <property type="entry name" value="REGULATOR OF RPOS"/>
    <property type="match status" value="1"/>
</dbReference>
<dbReference type="PROSITE" id="PS50110">
    <property type="entry name" value="RESPONSE_REGULATORY"/>
    <property type="match status" value="1"/>
</dbReference>
<dbReference type="InterPro" id="IPR036388">
    <property type="entry name" value="WH-like_DNA-bd_sf"/>
</dbReference>
<evidence type="ECO:0000313" key="10">
    <source>
        <dbReference type="Proteomes" id="UP000321638"/>
    </source>
</evidence>
<dbReference type="OrthoDB" id="7243049at2"/>
<keyword evidence="4" id="KW-0238">DNA-binding</keyword>
<dbReference type="GO" id="GO:0000156">
    <property type="term" value="F:phosphorelay response regulator activity"/>
    <property type="evidence" value="ECO:0007669"/>
    <property type="project" value="TreeGrafter"/>
</dbReference>